<accession>A0AAD4GEE1</accession>
<dbReference type="SUPFAM" id="SSF53335">
    <property type="entry name" value="S-adenosyl-L-methionine-dependent methyltransferases"/>
    <property type="match status" value="1"/>
</dbReference>
<organism evidence="1 2">
    <name type="scientific">Boletus edulis BED1</name>
    <dbReference type="NCBI Taxonomy" id="1328754"/>
    <lineage>
        <taxon>Eukaryota</taxon>
        <taxon>Fungi</taxon>
        <taxon>Dikarya</taxon>
        <taxon>Basidiomycota</taxon>
        <taxon>Agaricomycotina</taxon>
        <taxon>Agaricomycetes</taxon>
        <taxon>Agaricomycetidae</taxon>
        <taxon>Boletales</taxon>
        <taxon>Boletineae</taxon>
        <taxon>Boletaceae</taxon>
        <taxon>Boletoideae</taxon>
        <taxon>Boletus</taxon>
    </lineage>
</organism>
<dbReference type="Pfam" id="PF10294">
    <property type="entry name" value="Methyltransf_16"/>
    <property type="match status" value="1"/>
</dbReference>
<sequence>MASGNAEDWDVVVAKDCWLGFIATSMITMIQPLASRLPPIATCSTTQLSESIQYLQTLYRPQVRGSRRRRREDDASPDDDVRSDAFERAYAIRWLTALIAQLDVRASYSIPSESDQPTHDTDSLIQQAASLLATCAGVAAAGKVQRRFTFESTLVGEVHVDLTDMPLDNHDYGSVGAQTWGGACVLAEMIAEHPDRFGLGAWSSSISSASSGTALRPLRILELGAGTGLVGLTVAKLVHALLQPWKSPTPNLPLASIVLTDVYPAVLDNLQSNIDANFPTVPDDTLNHAIRIHNHPLDWSSFSTTDTLPDTLSTPFDVVFGADIVYEAQHAVWIRDCLRSLLAHPDSSSKDPVFHLVIPLRPTHTFESSMVEEVFGAKGHALEGSQRELTILTKESIVCEAYGEGSERSCMNDDDVEYVYYRIGWT</sequence>
<reference evidence="1" key="1">
    <citation type="submission" date="2019-10" db="EMBL/GenBank/DDBJ databases">
        <authorList>
            <consortium name="DOE Joint Genome Institute"/>
            <person name="Kuo A."/>
            <person name="Miyauchi S."/>
            <person name="Kiss E."/>
            <person name="Drula E."/>
            <person name="Kohler A."/>
            <person name="Sanchez-Garcia M."/>
            <person name="Andreopoulos B."/>
            <person name="Barry K.W."/>
            <person name="Bonito G."/>
            <person name="Buee M."/>
            <person name="Carver A."/>
            <person name="Chen C."/>
            <person name="Cichocki N."/>
            <person name="Clum A."/>
            <person name="Culley D."/>
            <person name="Crous P.W."/>
            <person name="Fauchery L."/>
            <person name="Girlanda M."/>
            <person name="Hayes R."/>
            <person name="Keri Z."/>
            <person name="LaButti K."/>
            <person name="Lipzen A."/>
            <person name="Lombard V."/>
            <person name="Magnuson J."/>
            <person name="Maillard F."/>
            <person name="Morin E."/>
            <person name="Murat C."/>
            <person name="Nolan M."/>
            <person name="Ohm R."/>
            <person name="Pangilinan J."/>
            <person name="Pereira M."/>
            <person name="Perotto S."/>
            <person name="Peter M."/>
            <person name="Riley R."/>
            <person name="Sitrit Y."/>
            <person name="Stielow B."/>
            <person name="Szollosi G."/>
            <person name="Zifcakova L."/>
            <person name="Stursova M."/>
            <person name="Spatafora J.W."/>
            <person name="Tedersoo L."/>
            <person name="Vaario L.-M."/>
            <person name="Yamada A."/>
            <person name="Yan M."/>
            <person name="Wang P."/>
            <person name="Xu J."/>
            <person name="Bruns T."/>
            <person name="Baldrian P."/>
            <person name="Vilgalys R."/>
            <person name="Henrissat B."/>
            <person name="Grigoriev I.V."/>
            <person name="Hibbett D."/>
            <person name="Nagy L.G."/>
            <person name="Martin F.M."/>
        </authorList>
    </citation>
    <scope>NUCLEOTIDE SEQUENCE</scope>
    <source>
        <strain evidence="1">BED1</strain>
    </source>
</reference>
<keyword evidence="2" id="KW-1185">Reference proteome</keyword>
<dbReference type="EMBL" id="WHUW01000015">
    <property type="protein sequence ID" value="KAF8439090.1"/>
    <property type="molecule type" value="Genomic_DNA"/>
</dbReference>
<name>A0AAD4GEE1_BOLED</name>
<dbReference type="Gene3D" id="3.40.50.150">
    <property type="entry name" value="Vaccinia Virus protein VP39"/>
    <property type="match status" value="1"/>
</dbReference>
<reference evidence="1" key="2">
    <citation type="journal article" date="2020" name="Nat. Commun.">
        <title>Large-scale genome sequencing of mycorrhizal fungi provides insights into the early evolution of symbiotic traits.</title>
        <authorList>
            <person name="Miyauchi S."/>
            <person name="Kiss E."/>
            <person name="Kuo A."/>
            <person name="Drula E."/>
            <person name="Kohler A."/>
            <person name="Sanchez-Garcia M."/>
            <person name="Morin E."/>
            <person name="Andreopoulos B."/>
            <person name="Barry K.W."/>
            <person name="Bonito G."/>
            <person name="Buee M."/>
            <person name="Carver A."/>
            <person name="Chen C."/>
            <person name="Cichocki N."/>
            <person name="Clum A."/>
            <person name="Culley D."/>
            <person name="Crous P.W."/>
            <person name="Fauchery L."/>
            <person name="Girlanda M."/>
            <person name="Hayes R.D."/>
            <person name="Keri Z."/>
            <person name="LaButti K."/>
            <person name="Lipzen A."/>
            <person name="Lombard V."/>
            <person name="Magnuson J."/>
            <person name="Maillard F."/>
            <person name="Murat C."/>
            <person name="Nolan M."/>
            <person name="Ohm R.A."/>
            <person name="Pangilinan J."/>
            <person name="Pereira M.F."/>
            <person name="Perotto S."/>
            <person name="Peter M."/>
            <person name="Pfister S."/>
            <person name="Riley R."/>
            <person name="Sitrit Y."/>
            <person name="Stielow J.B."/>
            <person name="Szollosi G."/>
            <person name="Zifcakova L."/>
            <person name="Stursova M."/>
            <person name="Spatafora J.W."/>
            <person name="Tedersoo L."/>
            <person name="Vaario L.M."/>
            <person name="Yamada A."/>
            <person name="Yan M."/>
            <person name="Wang P."/>
            <person name="Xu J."/>
            <person name="Bruns T."/>
            <person name="Baldrian P."/>
            <person name="Vilgalys R."/>
            <person name="Dunand C."/>
            <person name="Henrissat B."/>
            <person name="Grigoriev I.V."/>
            <person name="Hibbett D."/>
            <person name="Nagy L.G."/>
            <person name="Martin F.M."/>
        </authorList>
    </citation>
    <scope>NUCLEOTIDE SEQUENCE</scope>
    <source>
        <strain evidence="1">BED1</strain>
    </source>
</reference>
<evidence type="ECO:0000313" key="1">
    <source>
        <dbReference type="EMBL" id="KAF8439090.1"/>
    </source>
</evidence>
<dbReference type="Proteomes" id="UP001194468">
    <property type="component" value="Unassembled WGS sequence"/>
</dbReference>
<dbReference type="GO" id="GO:0032259">
    <property type="term" value="P:methylation"/>
    <property type="evidence" value="ECO:0007669"/>
    <property type="project" value="UniProtKB-KW"/>
</dbReference>
<protein>
    <submittedName>
        <fullName evidence="1">Methyltransferase-domain-containing protein</fullName>
    </submittedName>
</protein>
<dbReference type="InterPro" id="IPR029063">
    <property type="entry name" value="SAM-dependent_MTases_sf"/>
</dbReference>
<keyword evidence="1" id="KW-0808">Transferase</keyword>
<gene>
    <name evidence="1" type="ORF">L210DRAFT_3543440</name>
</gene>
<dbReference type="InterPro" id="IPR019410">
    <property type="entry name" value="Methyltransf_16"/>
</dbReference>
<evidence type="ECO:0000313" key="2">
    <source>
        <dbReference type="Proteomes" id="UP001194468"/>
    </source>
</evidence>
<proteinExistence type="predicted"/>
<dbReference type="PANTHER" id="PTHR14614:SF147">
    <property type="entry name" value="S-ADENOSYLMETHIONINE-DEPENDENT METHYLTRANSFERASE OF THE SEVEN BETA-STRAND FAMILY"/>
    <property type="match status" value="1"/>
</dbReference>
<dbReference type="GO" id="GO:0008757">
    <property type="term" value="F:S-adenosylmethionine-dependent methyltransferase activity"/>
    <property type="evidence" value="ECO:0007669"/>
    <property type="project" value="UniProtKB-ARBA"/>
</dbReference>
<comment type="caution">
    <text evidence="1">The sequence shown here is derived from an EMBL/GenBank/DDBJ whole genome shotgun (WGS) entry which is preliminary data.</text>
</comment>
<dbReference type="AlphaFoldDB" id="A0AAD4GEE1"/>
<dbReference type="PANTHER" id="PTHR14614">
    <property type="entry name" value="HEPATOCELLULAR CARCINOMA-ASSOCIATED ANTIGEN"/>
    <property type="match status" value="1"/>
</dbReference>
<keyword evidence="1" id="KW-0489">Methyltransferase</keyword>